<dbReference type="PANTHER" id="PTHR45630">
    <property type="entry name" value="CATION-TRANSPORTING ATPASE-RELATED"/>
    <property type="match status" value="1"/>
</dbReference>
<name>A0A8S1NUX1_9CILI</name>
<feature type="transmembrane region" description="Helical" evidence="8">
    <location>
        <begin position="150"/>
        <end position="172"/>
    </location>
</feature>
<feature type="transmembrane region" description="Helical" evidence="8">
    <location>
        <begin position="259"/>
        <end position="279"/>
    </location>
</feature>
<keyword evidence="6" id="KW-0460">Magnesium</keyword>
<keyword evidence="10" id="KW-1185">Reference proteome</keyword>
<dbReference type="OrthoDB" id="48943at2759"/>
<gene>
    <name evidence="9" type="ORF">PSON_ATCC_30995.1.T0610113</name>
</gene>
<dbReference type="GO" id="GO:0016020">
    <property type="term" value="C:membrane"/>
    <property type="evidence" value="ECO:0007669"/>
    <property type="project" value="UniProtKB-SubCell"/>
</dbReference>
<evidence type="ECO:0000256" key="6">
    <source>
        <dbReference type="ARBA" id="ARBA00022842"/>
    </source>
</evidence>
<keyword evidence="7" id="KW-1278">Translocase</keyword>
<dbReference type="GO" id="GO:0046872">
    <property type="term" value="F:metal ion binding"/>
    <property type="evidence" value="ECO:0007669"/>
    <property type="project" value="UniProtKB-KW"/>
</dbReference>
<evidence type="ECO:0000256" key="2">
    <source>
        <dbReference type="ARBA" id="ARBA00022553"/>
    </source>
</evidence>
<evidence type="ECO:0000313" key="9">
    <source>
        <dbReference type="EMBL" id="CAD8093686.1"/>
    </source>
</evidence>
<reference evidence="9" key="1">
    <citation type="submission" date="2021-01" db="EMBL/GenBank/DDBJ databases">
        <authorList>
            <consortium name="Genoscope - CEA"/>
            <person name="William W."/>
        </authorList>
    </citation>
    <scope>NUCLEOTIDE SEQUENCE</scope>
</reference>
<keyword evidence="2" id="KW-0597">Phosphoprotein</keyword>
<organism evidence="9 10">
    <name type="scientific">Paramecium sonneborni</name>
    <dbReference type="NCBI Taxonomy" id="65129"/>
    <lineage>
        <taxon>Eukaryota</taxon>
        <taxon>Sar</taxon>
        <taxon>Alveolata</taxon>
        <taxon>Ciliophora</taxon>
        <taxon>Intramacronucleata</taxon>
        <taxon>Oligohymenophorea</taxon>
        <taxon>Peniculida</taxon>
        <taxon>Parameciidae</taxon>
        <taxon>Paramecium</taxon>
    </lineage>
</organism>
<keyword evidence="8" id="KW-0812">Transmembrane</keyword>
<feature type="transmembrane region" description="Helical" evidence="8">
    <location>
        <begin position="221"/>
        <end position="239"/>
    </location>
</feature>
<evidence type="ECO:0000256" key="1">
    <source>
        <dbReference type="ARBA" id="ARBA00004141"/>
    </source>
</evidence>
<sequence>MKPSEKGNLMLKLKKMNKGIFTAFVGDGCNDICALQQSDIGLALSNQEASLAAPFLTPIIKVSQINEILKVGRCALITSQSCFKFMTLYSSIQTIALTLCYISNTNLTVEQFLYQDLWIIIPIAFTMSLAKPQENLTNQQPFASLLNRSIIMSVIGLVSICCISQIISLTTYDYSLITELNKEIPNSINTQQIILANTQVIAVAIAYSQGKPFRQPIYKNYSLLLVLLVGIVVHIMLIIQPNIISITVLSQLRTDELMITSLVNLVTFFIIIIFENLCIRQYKKTSACHF</sequence>
<dbReference type="Proteomes" id="UP000692954">
    <property type="component" value="Unassembled WGS sequence"/>
</dbReference>
<evidence type="ECO:0000256" key="5">
    <source>
        <dbReference type="ARBA" id="ARBA00022840"/>
    </source>
</evidence>
<proteinExistence type="predicted"/>
<keyword evidence="8" id="KW-1133">Transmembrane helix</keyword>
<protein>
    <submittedName>
        <fullName evidence="9">Uncharacterized protein</fullName>
    </submittedName>
</protein>
<dbReference type="GO" id="GO:0019829">
    <property type="term" value="F:ATPase-coupled monoatomic cation transmembrane transporter activity"/>
    <property type="evidence" value="ECO:0007669"/>
    <property type="project" value="TreeGrafter"/>
</dbReference>
<keyword evidence="3" id="KW-0479">Metal-binding</keyword>
<evidence type="ECO:0000256" key="7">
    <source>
        <dbReference type="ARBA" id="ARBA00022967"/>
    </source>
</evidence>
<dbReference type="PANTHER" id="PTHR45630:SF8">
    <property type="entry name" value="CATION-TRANSPORTING ATPASE"/>
    <property type="match status" value="1"/>
</dbReference>
<evidence type="ECO:0000313" key="10">
    <source>
        <dbReference type="Proteomes" id="UP000692954"/>
    </source>
</evidence>
<dbReference type="EMBL" id="CAJJDN010000061">
    <property type="protein sequence ID" value="CAD8093686.1"/>
    <property type="molecule type" value="Genomic_DNA"/>
</dbReference>
<keyword evidence="5" id="KW-0067">ATP-binding</keyword>
<comment type="caution">
    <text evidence="9">The sequence shown here is derived from an EMBL/GenBank/DDBJ whole genome shotgun (WGS) entry which is preliminary data.</text>
</comment>
<comment type="subcellular location">
    <subcellularLocation>
        <location evidence="1">Membrane</location>
        <topology evidence="1">Multi-pass membrane protein</topology>
    </subcellularLocation>
</comment>
<evidence type="ECO:0000256" key="4">
    <source>
        <dbReference type="ARBA" id="ARBA00022741"/>
    </source>
</evidence>
<dbReference type="InterPro" id="IPR006544">
    <property type="entry name" value="P-type_TPase_V"/>
</dbReference>
<keyword evidence="4" id="KW-0547">Nucleotide-binding</keyword>
<keyword evidence="8" id="KW-0472">Membrane</keyword>
<dbReference type="GO" id="GO:0005524">
    <property type="term" value="F:ATP binding"/>
    <property type="evidence" value="ECO:0007669"/>
    <property type="project" value="UniProtKB-KW"/>
</dbReference>
<evidence type="ECO:0000256" key="8">
    <source>
        <dbReference type="SAM" id="Phobius"/>
    </source>
</evidence>
<dbReference type="AlphaFoldDB" id="A0A8S1NUX1"/>
<accession>A0A8S1NUX1</accession>
<evidence type="ECO:0000256" key="3">
    <source>
        <dbReference type="ARBA" id="ARBA00022723"/>
    </source>
</evidence>
<dbReference type="GO" id="GO:0140358">
    <property type="term" value="F:P-type transmembrane transporter activity"/>
    <property type="evidence" value="ECO:0007669"/>
    <property type="project" value="InterPro"/>
</dbReference>